<dbReference type="Pfam" id="PF20611">
    <property type="entry name" value="DUF6801"/>
    <property type="match status" value="1"/>
</dbReference>
<organism evidence="2 3">
    <name type="scientific">Allokutzneria oryzae</name>
    <dbReference type="NCBI Taxonomy" id="1378989"/>
    <lineage>
        <taxon>Bacteria</taxon>
        <taxon>Bacillati</taxon>
        <taxon>Actinomycetota</taxon>
        <taxon>Actinomycetes</taxon>
        <taxon>Pseudonocardiales</taxon>
        <taxon>Pseudonocardiaceae</taxon>
        <taxon>Allokutzneria</taxon>
    </lineage>
</organism>
<evidence type="ECO:0000259" key="1">
    <source>
        <dbReference type="Pfam" id="PF20611"/>
    </source>
</evidence>
<proteinExistence type="predicted"/>
<feature type="domain" description="DUF6801" evidence="1">
    <location>
        <begin position="37"/>
        <end position="194"/>
    </location>
</feature>
<dbReference type="EMBL" id="JBHLZU010000021">
    <property type="protein sequence ID" value="MFB9907533.1"/>
    <property type="molecule type" value="Genomic_DNA"/>
</dbReference>
<accession>A0ABV6A354</accession>
<gene>
    <name evidence="2" type="ORF">ACFFQA_26675</name>
</gene>
<dbReference type="RefSeq" id="WP_377857869.1">
    <property type="nucleotide sequence ID" value="NZ_JBHLZU010000021.1"/>
</dbReference>
<name>A0ABV6A354_9PSEU</name>
<comment type="caution">
    <text evidence="2">The sequence shown here is derived from an EMBL/GenBank/DDBJ whole genome shotgun (WGS) entry which is preliminary data.</text>
</comment>
<dbReference type="Proteomes" id="UP001589693">
    <property type="component" value="Unassembled WGS sequence"/>
</dbReference>
<protein>
    <submittedName>
        <fullName evidence="2">DUF6801 domain-containing protein</fullName>
    </submittedName>
</protein>
<keyword evidence="3" id="KW-1185">Reference proteome</keyword>
<reference evidence="2 3" key="1">
    <citation type="submission" date="2024-09" db="EMBL/GenBank/DDBJ databases">
        <authorList>
            <person name="Sun Q."/>
            <person name="Mori K."/>
        </authorList>
    </citation>
    <scope>NUCLEOTIDE SEQUENCE [LARGE SCALE GENOMIC DNA]</scope>
    <source>
        <strain evidence="2 3">TBRC 7907</strain>
    </source>
</reference>
<sequence length="206" mass="20188">MNRRGLIALGVTVGVGASLLGAGAGVAVAGPVSTTLTYSCEFPLIGPYDVSTKIDVTLPDSGTVGQPVQATNLSVTVTVPEDVVAALAIFEAATVDGTATAGAVVTDSAAQAQDLALSLTVPSAVIPPTGPLPVLATGTVPPATVANAGTATVSVAPTYQARLTPKKADGSQTDLGTFDLPCTANPATQDRTLGTIPIAAAVPGTR</sequence>
<dbReference type="InterPro" id="IPR046542">
    <property type="entry name" value="DUF6801"/>
</dbReference>
<evidence type="ECO:0000313" key="3">
    <source>
        <dbReference type="Proteomes" id="UP001589693"/>
    </source>
</evidence>
<evidence type="ECO:0000313" key="2">
    <source>
        <dbReference type="EMBL" id="MFB9907533.1"/>
    </source>
</evidence>